<reference evidence="1 2" key="1">
    <citation type="submission" date="2019-04" db="EMBL/GenBank/DDBJ databases">
        <title>Comparative genomics and transcriptomics to analyze fruiting body development in filamentous ascomycetes.</title>
        <authorList>
            <consortium name="DOE Joint Genome Institute"/>
            <person name="Lutkenhaus R."/>
            <person name="Traeger S."/>
            <person name="Breuer J."/>
            <person name="Kuo A."/>
            <person name="Lipzen A."/>
            <person name="Pangilinan J."/>
            <person name="Dilworth D."/>
            <person name="Sandor L."/>
            <person name="Poggeler S."/>
            <person name="Barry K."/>
            <person name="Grigoriev I.V."/>
            <person name="Nowrousian M."/>
        </authorList>
    </citation>
    <scope>NUCLEOTIDE SEQUENCE [LARGE SCALE GENOMIC DNA]</scope>
    <source>
        <strain evidence="1 2">CBS 389.68</strain>
    </source>
</reference>
<evidence type="ECO:0000313" key="2">
    <source>
        <dbReference type="Proteomes" id="UP000298138"/>
    </source>
</evidence>
<organism evidence="1 2">
    <name type="scientific">Ascodesmis nigricans</name>
    <dbReference type="NCBI Taxonomy" id="341454"/>
    <lineage>
        <taxon>Eukaryota</taxon>
        <taxon>Fungi</taxon>
        <taxon>Dikarya</taxon>
        <taxon>Ascomycota</taxon>
        <taxon>Pezizomycotina</taxon>
        <taxon>Pezizomycetes</taxon>
        <taxon>Pezizales</taxon>
        <taxon>Ascodesmidaceae</taxon>
        <taxon>Ascodesmis</taxon>
    </lineage>
</organism>
<evidence type="ECO:0000313" key="1">
    <source>
        <dbReference type="EMBL" id="TGZ77268.1"/>
    </source>
</evidence>
<protein>
    <submittedName>
        <fullName evidence="1">Uncharacterized protein</fullName>
    </submittedName>
</protein>
<proteinExistence type="predicted"/>
<dbReference type="InParanoid" id="A0A4S2MR47"/>
<gene>
    <name evidence="1" type="ORF">EX30DRAFT_207474</name>
</gene>
<dbReference type="Proteomes" id="UP000298138">
    <property type="component" value="Unassembled WGS sequence"/>
</dbReference>
<sequence length="77" mass="8750">MTMHLASDWERLAILHAKVHGSFCLLEYATNNWFHHASRCTEDKIADIIVRFFFAAIPVSSNIALMLTHHGNFPAVI</sequence>
<accession>A0A4S2MR47</accession>
<dbReference type="AlphaFoldDB" id="A0A4S2MR47"/>
<keyword evidence="2" id="KW-1185">Reference proteome</keyword>
<name>A0A4S2MR47_9PEZI</name>
<dbReference type="EMBL" id="ML220156">
    <property type="protein sequence ID" value="TGZ77268.1"/>
    <property type="molecule type" value="Genomic_DNA"/>
</dbReference>